<reference evidence="1" key="1">
    <citation type="submission" date="2014-11" db="EMBL/GenBank/DDBJ databases">
        <authorList>
            <person name="Amaro Gonzalez C."/>
        </authorList>
    </citation>
    <scope>NUCLEOTIDE SEQUENCE</scope>
</reference>
<dbReference type="EMBL" id="GBXM01065628">
    <property type="protein sequence ID" value="JAH42949.1"/>
    <property type="molecule type" value="Transcribed_RNA"/>
</dbReference>
<dbReference type="EMBL" id="GBXM01108832">
    <property type="protein sequence ID" value="JAG99744.1"/>
    <property type="molecule type" value="Transcribed_RNA"/>
</dbReference>
<accession>A0A0E9SNK8</accession>
<dbReference type="AlphaFoldDB" id="A0A0E9SNK8"/>
<name>A0A0E9SNK8_ANGAN</name>
<evidence type="ECO:0000313" key="1">
    <source>
        <dbReference type="EMBL" id="JAH42949.1"/>
    </source>
</evidence>
<protein>
    <submittedName>
        <fullName evidence="1">Uncharacterized protein</fullName>
    </submittedName>
</protein>
<reference evidence="1" key="2">
    <citation type="journal article" date="2015" name="Fish Shellfish Immunol.">
        <title>Early steps in the European eel (Anguilla anguilla)-Vibrio vulnificus interaction in the gills: Role of the RtxA13 toxin.</title>
        <authorList>
            <person name="Callol A."/>
            <person name="Pajuelo D."/>
            <person name="Ebbesson L."/>
            <person name="Teles M."/>
            <person name="MacKenzie S."/>
            <person name="Amaro C."/>
        </authorList>
    </citation>
    <scope>NUCLEOTIDE SEQUENCE</scope>
</reference>
<organism evidence="1">
    <name type="scientific">Anguilla anguilla</name>
    <name type="common">European freshwater eel</name>
    <name type="synonym">Muraena anguilla</name>
    <dbReference type="NCBI Taxonomy" id="7936"/>
    <lineage>
        <taxon>Eukaryota</taxon>
        <taxon>Metazoa</taxon>
        <taxon>Chordata</taxon>
        <taxon>Craniata</taxon>
        <taxon>Vertebrata</taxon>
        <taxon>Euteleostomi</taxon>
        <taxon>Actinopterygii</taxon>
        <taxon>Neopterygii</taxon>
        <taxon>Teleostei</taxon>
        <taxon>Anguilliformes</taxon>
        <taxon>Anguillidae</taxon>
        <taxon>Anguilla</taxon>
    </lineage>
</organism>
<sequence>MTSSLQRGFPIGSCCSPFPSSHKFLC</sequence>
<proteinExistence type="predicted"/>